<dbReference type="EMBL" id="LUUK01000185">
    <property type="protein sequence ID" value="OAI16424.1"/>
    <property type="molecule type" value="Genomic_DNA"/>
</dbReference>
<gene>
    <name evidence="8" type="ORF">A1355_09870</name>
</gene>
<dbReference type="RefSeq" id="WP_064030345.1">
    <property type="nucleotide sequence ID" value="NZ_LUUK01000185.1"/>
</dbReference>
<dbReference type="PANTHER" id="PTHR24421:SF58">
    <property type="entry name" value="SIGNAL TRANSDUCTION HISTIDINE-PROTEIN KINASE_PHOSPHATASE UHPB"/>
    <property type="match status" value="1"/>
</dbReference>
<dbReference type="GO" id="GO:0000155">
    <property type="term" value="F:phosphorelay sensor kinase activity"/>
    <property type="evidence" value="ECO:0007669"/>
    <property type="project" value="InterPro"/>
</dbReference>
<dbReference type="SUPFAM" id="SSF55874">
    <property type="entry name" value="ATPase domain of HSP90 chaperone/DNA topoisomerase II/histidine kinase"/>
    <property type="match status" value="1"/>
</dbReference>
<dbReference type="GO" id="GO:0016020">
    <property type="term" value="C:membrane"/>
    <property type="evidence" value="ECO:0007669"/>
    <property type="project" value="UniProtKB-SubCell"/>
</dbReference>
<dbReference type="OrthoDB" id="9797605at2"/>
<name>A0A177NFM2_9GAMM</name>
<feature type="domain" description="HAMP" evidence="7">
    <location>
        <begin position="179"/>
        <end position="231"/>
    </location>
</feature>
<dbReference type="InterPro" id="IPR003594">
    <property type="entry name" value="HATPase_dom"/>
</dbReference>
<evidence type="ECO:0000256" key="5">
    <source>
        <dbReference type="ARBA" id="ARBA00023012"/>
    </source>
</evidence>
<keyword evidence="6" id="KW-0812">Transmembrane</keyword>
<dbReference type="Gene3D" id="3.30.565.10">
    <property type="entry name" value="Histidine kinase-like ATPase, C-terminal domain"/>
    <property type="match status" value="1"/>
</dbReference>
<feature type="transmembrane region" description="Helical" evidence="6">
    <location>
        <begin position="7"/>
        <end position="27"/>
    </location>
</feature>
<keyword evidence="3" id="KW-0808">Transferase</keyword>
<evidence type="ECO:0000256" key="2">
    <source>
        <dbReference type="ARBA" id="ARBA00022553"/>
    </source>
</evidence>
<keyword evidence="2" id="KW-0597">Phosphoprotein</keyword>
<keyword evidence="6" id="KW-1133">Transmembrane helix</keyword>
<dbReference type="InterPro" id="IPR050482">
    <property type="entry name" value="Sensor_HK_TwoCompSys"/>
</dbReference>
<dbReference type="InterPro" id="IPR003660">
    <property type="entry name" value="HAMP_dom"/>
</dbReference>
<accession>A0A177NFM2</accession>
<evidence type="ECO:0000256" key="1">
    <source>
        <dbReference type="ARBA" id="ARBA00004370"/>
    </source>
</evidence>
<evidence type="ECO:0000256" key="6">
    <source>
        <dbReference type="SAM" id="Phobius"/>
    </source>
</evidence>
<dbReference type="Pfam" id="PF02518">
    <property type="entry name" value="HATPase_c"/>
    <property type="match status" value="1"/>
</dbReference>
<evidence type="ECO:0000313" key="8">
    <source>
        <dbReference type="EMBL" id="OAI16424.1"/>
    </source>
</evidence>
<comment type="subcellular location">
    <subcellularLocation>
        <location evidence="1">Membrane</location>
    </subcellularLocation>
</comment>
<dbReference type="AlphaFoldDB" id="A0A177NFM2"/>
<evidence type="ECO:0000259" key="7">
    <source>
        <dbReference type="PROSITE" id="PS50885"/>
    </source>
</evidence>
<keyword evidence="9" id="KW-1185">Reference proteome</keyword>
<dbReference type="SMART" id="SM00387">
    <property type="entry name" value="HATPase_c"/>
    <property type="match status" value="1"/>
</dbReference>
<keyword evidence="4" id="KW-0418">Kinase</keyword>
<dbReference type="CDD" id="cd16917">
    <property type="entry name" value="HATPase_UhpB-NarQ-NarX-like"/>
    <property type="match status" value="1"/>
</dbReference>
<dbReference type="InterPro" id="IPR036890">
    <property type="entry name" value="HATPase_C_sf"/>
</dbReference>
<evidence type="ECO:0000256" key="3">
    <source>
        <dbReference type="ARBA" id="ARBA00022679"/>
    </source>
</evidence>
<protein>
    <recommendedName>
        <fullName evidence="7">HAMP domain-containing protein</fullName>
    </recommendedName>
</protein>
<dbReference type="PROSITE" id="PS50885">
    <property type="entry name" value="HAMP"/>
    <property type="match status" value="1"/>
</dbReference>
<dbReference type="GO" id="GO:0046983">
    <property type="term" value="F:protein dimerization activity"/>
    <property type="evidence" value="ECO:0007669"/>
    <property type="project" value="InterPro"/>
</dbReference>
<dbReference type="Gene3D" id="1.20.5.1930">
    <property type="match status" value="1"/>
</dbReference>
<evidence type="ECO:0000256" key="4">
    <source>
        <dbReference type="ARBA" id="ARBA00022777"/>
    </source>
</evidence>
<dbReference type="SMART" id="SM00304">
    <property type="entry name" value="HAMP"/>
    <property type="match status" value="1"/>
</dbReference>
<dbReference type="Proteomes" id="UP000077628">
    <property type="component" value="Unassembled WGS sequence"/>
</dbReference>
<dbReference type="InterPro" id="IPR011712">
    <property type="entry name" value="Sig_transdc_His_kin_sub3_dim/P"/>
</dbReference>
<organism evidence="8 9">
    <name type="scientific">Methylomonas koyamae</name>
    <dbReference type="NCBI Taxonomy" id="702114"/>
    <lineage>
        <taxon>Bacteria</taxon>
        <taxon>Pseudomonadati</taxon>
        <taxon>Pseudomonadota</taxon>
        <taxon>Gammaproteobacteria</taxon>
        <taxon>Methylococcales</taxon>
        <taxon>Methylococcaceae</taxon>
        <taxon>Methylomonas</taxon>
    </lineage>
</organism>
<proteinExistence type="predicted"/>
<reference evidence="9" key="1">
    <citation type="submission" date="2016-03" db="EMBL/GenBank/DDBJ databases">
        <authorList>
            <person name="Heylen K."/>
            <person name="De Vos P."/>
            <person name="Vekeman B."/>
        </authorList>
    </citation>
    <scope>NUCLEOTIDE SEQUENCE [LARGE SCALE GENOMIC DNA]</scope>
    <source>
        <strain evidence="9">R-45383</strain>
    </source>
</reference>
<comment type="caution">
    <text evidence="8">The sequence shown here is derived from an EMBL/GenBank/DDBJ whole genome shotgun (WGS) entry which is preliminary data.</text>
</comment>
<sequence length="450" mass="48780">MNLKWHLLSRIAIAAVLCLLAMSYYALRRSAGQVDALVDASADSLARQLDYQLLMGRSGYPSAAGFPDFELWKQTSRVPGLCVGFETPDGRVVRHVCTGAALAAAQWPVWFDVLYRRGFGAEPVGRREVGLNSALQGTVVVEAGAELTVARAWATLTDLAELSALTVLTISGLVYLAVGRALRPAGDVAAGLARLARGELDYRLPEYALLEWRLIGAAINRLADSQQRLLSERQRLAARLLQVQEDERRHLARELHDDFGQALAAINAVNAAIAQTARRDCPELLAETERIARYTRGLHDGLRGLTTRLRPAELDELGLAAALAALIRSWQRPAANHTRYALKIDGDCRLLTADAATAVYRLVQEGINNIAKHSGAGQAEICLTIAERAELTISDDGCAEGLPFADGPGIGLVGMRERVTALGGRFELVVRQPHGLRVRVSLPLPEQAVE</sequence>
<evidence type="ECO:0000313" key="9">
    <source>
        <dbReference type="Proteomes" id="UP000077628"/>
    </source>
</evidence>
<dbReference type="STRING" id="702114.A1355_09870"/>
<keyword evidence="6" id="KW-0472">Membrane</keyword>
<dbReference type="PANTHER" id="PTHR24421">
    <property type="entry name" value="NITRATE/NITRITE SENSOR PROTEIN NARX-RELATED"/>
    <property type="match status" value="1"/>
</dbReference>
<dbReference type="Pfam" id="PF07730">
    <property type="entry name" value="HisKA_3"/>
    <property type="match status" value="1"/>
</dbReference>
<keyword evidence="5" id="KW-0902">Two-component regulatory system</keyword>